<evidence type="ECO:0000256" key="2">
    <source>
        <dbReference type="ARBA" id="ARBA00006914"/>
    </source>
</evidence>
<dbReference type="InterPro" id="IPR003593">
    <property type="entry name" value="AAA+_ATPase"/>
</dbReference>
<evidence type="ECO:0000256" key="3">
    <source>
        <dbReference type="ARBA" id="ARBA00022490"/>
    </source>
</evidence>
<keyword evidence="6 9" id="KW-0647">Proteasome</keyword>
<comment type="caution">
    <text evidence="12">The sequence shown here is derived from an EMBL/GenBank/DDBJ whole genome shotgun (WGS) entry which is preliminary data.</text>
</comment>
<feature type="coiled-coil region" evidence="9">
    <location>
        <begin position="11"/>
        <end position="45"/>
    </location>
</feature>
<dbReference type="InterPro" id="IPR027417">
    <property type="entry name" value="P-loop_NTPase"/>
</dbReference>
<keyword evidence="4 9" id="KW-0547">Nucleotide-binding</keyword>
<evidence type="ECO:0000256" key="4">
    <source>
        <dbReference type="ARBA" id="ARBA00022741"/>
    </source>
</evidence>
<dbReference type="InterPro" id="IPR032501">
    <property type="entry name" value="Prot_ATP_ID_OB_2nd"/>
</dbReference>
<comment type="subcellular location">
    <subcellularLocation>
        <location evidence="1 9">Cytoplasm</location>
    </subcellularLocation>
</comment>
<dbReference type="GO" id="GO:0043335">
    <property type="term" value="P:protein unfolding"/>
    <property type="evidence" value="ECO:0007669"/>
    <property type="project" value="UniProtKB-UniRule"/>
</dbReference>
<dbReference type="Pfam" id="PF17862">
    <property type="entry name" value="AAA_lid_3"/>
    <property type="match status" value="1"/>
</dbReference>
<dbReference type="GO" id="GO:0005737">
    <property type="term" value="C:cytoplasm"/>
    <property type="evidence" value="ECO:0007669"/>
    <property type="project" value="UniProtKB-SubCell"/>
</dbReference>
<dbReference type="Pfam" id="PF00004">
    <property type="entry name" value="AAA"/>
    <property type="match status" value="1"/>
</dbReference>
<dbReference type="Gene3D" id="1.10.8.60">
    <property type="match status" value="1"/>
</dbReference>
<comment type="subunit">
    <text evidence="9">Homohexamer. The hexameric complex has a two-ring architecture resembling a top hat that caps the 20S proteasome core at one or both ends. Upon ATP-binding, the C-terminus of PAN interacts with the alpha-rings of the proteasome core by binding to the intersubunit pockets.</text>
</comment>
<proteinExistence type="inferred from homology"/>
<dbReference type="InterPro" id="IPR050221">
    <property type="entry name" value="26S_Proteasome_ATPase"/>
</dbReference>
<dbReference type="Pfam" id="PF16450">
    <property type="entry name" value="Prot_ATP_ID_OB_C"/>
    <property type="match status" value="1"/>
</dbReference>
<evidence type="ECO:0000256" key="1">
    <source>
        <dbReference type="ARBA" id="ARBA00004496"/>
    </source>
</evidence>
<comment type="domain">
    <text evidence="9">Consists of three main regions, an N-terminal coiled-coil domain that may assist in substrate recognition, an interdomain involved in PAN hexamerization, and a C-terminal ATPase domain of the AAA type.</text>
</comment>
<dbReference type="PANTHER" id="PTHR23073">
    <property type="entry name" value="26S PROTEASOME REGULATORY SUBUNIT"/>
    <property type="match status" value="1"/>
</dbReference>
<accession>A0A3S3SQT2</accession>
<comment type="similarity">
    <text evidence="2 9 10">Belongs to the AAA ATPase family.</text>
</comment>
<comment type="function">
    <text evidence="9">ATPase which is responsible for recognizing, binding, unfolding and translocation of substrate proteins into the archaeal 20S proteasome core particle. Is essential for opening the gate of the 20S proteasome via an interaction with its C-terminus, thereby allowing substrate entry and access to the site of proteolysis. Thus, the C-termini of the proteasomal ATPase function like a 'key in a lock' to induce gate opening and therefore regulate proteolysis. Unfolding activity requires energy from ATP hydrolysis, whereas ATP binding alone promotes ATPase-20S proteasome association which triggers gate opening, and supports translocation of unfolded substrates.</text>
</comment>
<feature type="domain" description="AAA+ ATPase" evidence="11">
    <location>
        <begin position="172"/>
        <end position="311"/>
    </location>
</feature>
<dbReference type="FunFam" id="3.40.50.300:FF:000033">
    <property type="entry name" value="26S protease regulatory subunit 6B"/>
    <property type="match status" value="1"/>
</dbReference>
<dbReference type="EMBL" id="RXGA01000004">
    <property type="protein sequence ID" value="RWX72743.1"/>
    <property type="molecule type" value="Genomic_DNA"/>
</dbReference>
<dbReference type="GO" id="GO:0005524">
    <property type="term" value="F:ATP binding"/>
    <property type="evidence" value="ECO:0007669"/>
    <property type="project" value="UniProtKB-UniRule"/>
</dbReference>
<evidence type="ECO:0000313" key="13">
    <source>
        <dbReference type="Proteomes" id="UP000288215"/>
    </source>
</evidence>
<sequence>MAENISFKDDSTYLLMQIKKLEQRTQELEAEKRDWFFERERLQREVQVLRAEIEKLTVPPYVEGYITDLLPDGRAVVKSSTGPSLVVNIMRTVDSSKLAPGKRVSLSQRNFAVIEVLPDTLDSYVQVMEVLETPKVSYSEIGGLDEQINELRELIELPLLKPDIFEKVGIEPPKGVLLHGPPGCGKTLMAKAVASETKARFIKVVASELVQKYIGEGARMVRELFQMARSKAPSIVFIDEIDAIGGRRADINISGEREVQRTLLQLLSELDGFSPRGDVKIIGATNRIDLLDPALLRPGRFDRIIEIPPPDAKGREAIFKIHLKRMNVSEEVDAKQLSLLTQGATGASIKAICTEAGLFAIRSCRDHITMEDFAKAIKKILRKEDVKDAPSGTYL</sequence>
<keyword evidence="8 9" id="KW-0143">Chaperone</keyword>
<feature type="binding site" evidence="9">
    <location>
        <begin position="183"/>
        <end position="188"/>
    </location>
    <ligand>
        <name>ATP</name>
        <dbReference type="ChEBI" id="CHEBI:30616"/>
    </ligand>
</feature>
<dbReference type="GO" id="GO:0016887">
    <property type="term" value="F:ATP hydrolysis activity"/>
    <property type="evidence" value="ECO:0007669"/>
    <property type="project" value="UniProtKB-UniRule"/>
</dbReference>
<dbReference type="HAMAP" id="MF_00553">
    <property type="entry name" value="PAN"/>
    <property type="match status" value="1"/>
</dbReference>
<dbReference type="GO" id="GO:0010498">
    <property type="term" value="P:proteasomal protein catabolic process"/>
    <property type="evidence" value="ECO:0007669"/>
    <property type="project" value="UniProtKB-UniRule"/>
</dbReference>
<dbReference type="InterPro" id="IPR012340">
    <property type="entry name" value="NA-bd_OB-fold"/>
</dbReference>
<evidence type="ECO:0000256" key="7">
    <source>
        <dbReference type="ARBA" id="ARBA00023054"/>
    </source>
</evidence>
<evidence type="ECO:0000259" key="11">
    <source>
        <dbReference type="SMART" id="SM00382"/>
    </source>
</evidence>
<evidence type="ECO:0000256" key="9">
    <source>
        <dbReference type="HAMAP-Rule" id="MF_00553"/>
    </source>
</evidence>
<organism evidence="12 13">
    <name type="scientific">Methanosuratincola subterraneus</name>
    <dbReference type="NCBI Taxonomy" id="2593994"/>
    <lineage>
        <taxon>Archaea</taxon>
        <taxon>Thermoproteota</taxon>
        <taxon>Methanosuratincolia</taxon>
        <taxon>Candidatus Methanomethylicales</taxon>
        <taxon>Candidatus Methanomethylicaceae</taxon>
        <taxon>Candidatus Methanosuratincola (ex Vanwonterghem et al. 2016)</taxon>
    </lineage>
</organism>
<dbReference type="NCBIfam" id="TIGR01242">
    <property type="entry name" value="proteasome-activating nucleotidase"/>
    <property type="match status" value="1"/>
</dbReference>
<dbReference type="NCBIfam" id="NF003069">
    <property type="entry name" value="PRK03992.1"/>
    <property type="match status" value="1"/>
</dbReference>
<evidence type="ECO:0000256" key="5">
    <source>
        <dbReference type="ARBA" id="ARBA00022840"/>
    </source>
</evidence>
<dbReference type="InterPro" id="IPR041569">
    <property type="entry name" value="AAA_lid_3"/>
</dbReference>
<dbReference type="AlphaFoldDB" id="A0A3S3SQT2"/>
<dbReference type="SUPFAM" id="SSF52540">
    <property type="entry name" value="P-loop containing nucleoside triphosphate hydrolases"/>
    <property type="match status" value="1"/>
</dbReference>
<protein>
    <recommendedName>
        <fullName evidence="9">Proteasome-activating nucleotidase</fullName>
        <shortName evidence="9">PAN</shortName>
    </recommendedName>
    <alternativeName>
        <fullName evidence="9">Proteasomal ATPase</fullName>
    </alternativeName>
    <alternativeName>
        <fullName evidence="9">Proteasome regulatory ATPase</fullName>
    </alternativeName>
    <alternativeName>
        <fullName evidence="9">Proteasome regulatory particle</fullName>
    </alternativeName>
</protein>
<dbReference type="InterPro" id="IPR003960">
    <property type="entry name" value="ATPase_AAA_CS"/>
</dbReference>
<dbReference type="Gene3D" id="3.40.50.300">
    <property type="entry name" value="P-loop containing nucleotide triphosphate hydrolases"/>
    <property type="match status" value="1"/>
</dbReference>
<dbReference type="SMART" id="SM00382">
    <property type="entry name" value="AAA"/>
    <property type="match status" value="1"/>
</dbReference>
<evidence type="ECO:0000313" key="12">
    <source>
        <dbReference type="EMBL" id="RWX72743.1"/>
    </source>
</evidence>
<reference evidence="12 13" key="1">
    <citation type="submission" date="2018-12" db="EMBL/GenBank/DDBJ databases">
        <title>The complete genome of the methanogenic archaea of the candidate phylum Verstraetearchaeota, obtained from the metagenome of underground thermal water.</title>
        <authorList>
            <person name="Kadnikov V.V."/>
            <person name="Mardanov A.V."/>
            <person name="Beletsky A.V."/>
            <person name="Karnachuk O.V."/>
            <person name="Ravin N.V."/>
        </authorList>
    </citation>
    <scope>NUCLEOTIDE SEQUENCE [LARGE SCALE GENOMIC DNA]</scope>
    <source>
        <strain evidence="12">Ch88</strain>
    </source>
</reference>
<keyword evidence="7 9" id="KW-0175">Coiled coil</keyword>
<dbReference type="GO" id="GO:0022623">
    <property type="term" value="C:proteasome-activating nucleotidase complex"/>
    <property type="evidence" value="ECO:0007669"/>
    <property type="project" value="UniProtKB-UniRule"/>
</dbReference>
<dbReference type="Gene3D" id="2.40.50.140">
    <property type="entry name" value="Nucleic acid-binding proteins"/>
    <property type="match status" value="1"/>
</dbReference>
<gene>
    <name evidence="9" type="primary">pan</name>
    <name evidence="12" type="ORF">Metus_1602</name>
</gene>
<feature type="binding site" evidence="9">
    <location>
        <position position="322"/>
    </location>
    <ligand>
        <name>ATP</name>
        <dbReference type="ChEBI" id="CHEBI:30616"/>
    </ligand>
</feature>
<evidence type="ECO:0000256" key="10">
    <source>
        <dbReference type="RuleBase" id="RU003651"/>
    </source>
</evidence>
<evidence type="ECO:0000256" key="8">
    <source>
        <dbReference type="ARBA" id="ARBA00023186"/>
    </source>
</evidence>
<dbReference type="PROSITE" id="PS00674">
    <property type="entry name" value="AAA"/>
    <property type="match status" value="1"/>
</dbReference>
<keyword evidence="3 9" id="KW-0963">Cytoplasm</keyword>
<dbReference type="InterPro" id="IPR023501">
    <property type="entry name" value="Nucleotidase_PAN"/>
</dbReference>
<keyword evidence="5 9" id="KW-0067">ATP-binding</keyword>
<dbReference type="InterPro" id="IPR003959">
    <property type="entry name" value="ATPase_AAA_core"/>
</dbReference>
<name>A0A3S3SQT2_METS7</name>
<dbReference type="Proteomes" id="UP000288215">
    <property type="component" value="Unassembled WGS sequence"/>
</dbReference>
<evidence type="ECO:0000256" key="6">
    <source>
        <dbReference type="ARBA" id="ARBA00022942"/>
    </source>
</evidence>